<evidence type="ECO:0000259" key="2">
    <source>
        <dbReference type="PROSITE" id="PS51534"/>
    </source>
</evidence>
<comment type="caution">
    <text evidence="3">The sequence shown here is derived from an EMBL/GenBank/DDBJ whole genome shotgun (WGS) entry which is preliminary data.</text>
</comment>
<proteinExistence type="predicted"/>
<evidence type="ECO:0000313" key="4">
    <source>
        <dbReference type="Proteomes" id="UP000653644"/>
    </source>
</evidence>
<dbReference type="InterPro" id="IPR035897">
    <property type="entry name" value="Toll_tir_struct_dom_sf"/>
</dbReference>
<sequence>MHTGSTPRIFVSYSHDSSEHRERVLNLVQALRRNGVDAWADFFVETDPPANWPIWMHTQVEEADFVLVVATETYARRFNQKEAPGIGAGVRWEGTLITADIYYSTTEKMKYIPVVFSPDDAPHIPKLLSLTNRYVVSPDDDSSLIPLLRHLLQSPEFVPAQIGEAPPLLRRESDPVAHSTMDPRISAAILLGDSNPLAAINDITATLDSLRGTQRAAAYCALGELNQRLGHWAPALTAYQRALESNPDKQTTEIAGRNIRLALDAMDAHFRDGGPVDTANKFVKAVQKKKMTRAWELLTPKLRLVLTQAWIWANRDHPNVMPYERDELASSLAGVKSNHPLAKDFMATQLGEFQNAFSAIDETWGAASNPRPIGIDYELVLLSPTGGDVIIWDERTGPLRTAPFLMKQLMGQWRVEGFSPAYPIPGWPPSSEEIPAEVTNYTAVTDLGSNEAGNE</sequence>
<evidence type="ECO:0000313" key="3">
    <source>
        <dbReference type="EMBL" id="GHA50394.1"/>
    </source>
</evidence>
<dbReference type="SUPFAM" id="SSF52200">
    <property type="entry name" value="Toll/Interleukin receptor TIR domain"/>
    <property type="match status" value="1"/>
</dbReference>
<dbReference type="PROSITE" id="PS50005">
    <property type="entry name" value="TPR"/>
    <property type="match status" value="1"/>
</dbReference>
<gene>
    <name evidence="3" type="ORF">GCM10010345_63490</name>
</gene>
<keyword evidence="4" id="KW-1185">Reference proteome</keyword>
<dbReference type="SUPFAM" id="SSF48452">
    <property type="entry name" value="TPR-like"/>
    <property type="match status" value="1"/>
</dbReference>
<evidence type="ECO:0000256" key="1">
    <source>
        <dbReference type="PROSITE-ProRule" id="PRU00339"/>
    </source>
</evidence>
<organism evidence="3 4">
    <name type="scientific">Streptomyces canarius</name>
    <dbReference type="NCBI Taxonomy" id="285453"/>
    <lineage>
        <taxon>Bacteria</taxon>
        <taxon>Bacillati</taxon>
        <taxon>Actinomycetota</taxon>
        <taxon>Actinomycetes</taxon>
        <taxon>Kitasatosporales</taxon>
        <taxon>Streptomycetaceae</taxon>
        <taxon>Streptomyces</taxon>
    </lineage>
</organism>
<dbReference type="PROSITE" id="PS51534">
    <property type="entry name" value="SEFIR"/>
    <property type="match status" value="1"/>
</dbReference>
<dbReference type="InterPro" id="IPR011990">
    <property type="entry name" value="TPR-like_helical_dom_sf"/>
</dbReference>
<dbReference type="Gene3D" id="1.25.40.10">
    <property type="entry name" value="Tetratricopeptide repeat domain"/>
    <property type="match status" value="1"/>
</dbReference>
<keyword evidence="1" id="KW-0802">TPR repeat</keyword>
<dbReference type="Gene3D" id="3.40.50.10140">
    <property type="entry name" value="Toll/interleukin-1 receptor homology (TIR) domain"/>
    <property type="match status" value="1"/>
</dbReference>
<dbReference type="InterPro" id="IPR013568">
    <property type="entry name" value="SEFIR_dom"/>
</dbReference>
<dbReference type="InterPro" id="IPR019734">
    <property type="entry name" value="TPR_rpt"/>
</dbReference>
<dbReference type="SMART" id="SM00028">
    <property type="entry name" value="TPR"/>
    <property type="match status" value="1"/>
</dbReference>
<dbReference type="Proteomes" id="UP000653644">
    <property type="component" value="Unassembled WGS sequence"/>
</dbReference>
<feature type="domain" description="SEFIR" evidence="2">
    <location>
        <begin position="6"/>
        <end position="145"/>
    </location>
</feature>
<name>A0ABQ3D2N5_9ACTN</name>
<feature type="repeat" description="TPR" evidence="1">
    <location>
        <begin position="216"/>
        <end position="249"/>
    </location>
</feature>
<reference evidence="4" key="1">
    <citation type="journal article" date="2019" name="Int. J. Syst. Evol. Microbiol.">
        <title>The Global Catalogue of Microorganisms (GCM) 10K type strain sequencing project: providing services to taxonomists for standard genome sequencing and annotation.</title>
        <authorList>
            <consortium name="The Broad Institute Genomics Platform"/>
            <consortium name="The Broad Institute Genome Sequencing Center for Infectious Disease"/>
            <person name="Wu L."/>
            <person name="Ma J."/>
        </authorList>
    </citation>
    <scope>NUCLEOTIDE SEQUENCE [LARGE SCALE GENOMIC DNA]</scope>
    <source>
        <strain evidence="4">JCM 4733</strain>
    </source>
</reference>
<accession>A0ABQ3D2N5</accession>
<protein>
    <recommendedName>
        <fullName evidence="2">SEFIR domain-containing protein</fullName>
    </recommendedName>
</protein>
<dbReference type="EMBL" id="BMVN01000029">
    <property type="protein sequence ID" value="GHA50394.1"/>
    <property type="molecule type" value="Genomic_DNA"/>
</dbReference>
<dbReference type="Pfam" id="PF08357">
    <property type="entry name" value="SEFIR"/>
    <property type="match status" value="1"/>
</dbReference>